<dbReference type="InterPro" id="IPR050074">
    <property type="entry name" value="DHO_dehydrogenase"/>
</dbReference>
<dbReference type="NCBIfam" id="TIGR01036">
    <property type="entry name" value="pyrD_sub2"/>
    <property type="match status" value="1"/>
</dbReference>
<evidence type="ECO:0000256" key="12">
    <source>
        <dbReference type="ARBA" id="ARBA00023136"/>
    </source>
</evidence>
<dbReference type="EMBL" id="DTQM01000014">
    <property type="protein sequence ID" value="HGC41762.1"/>
    <property type="molecule type" value="Genomic_DNA"/>
</dbReference>
<dbReference type="InterPro" id="IPR005720">
    <property type="entry name" value="Dihydroorotate_DH_cat"/>
</dbReference>
<dbReference type="InterPro" id="IPR013785">
    <property type="entry name" value="Aldolase_TIM"/>
</dbReference>
<dbReference type="NCBIfam" id="NF003652">
    <property type="entry name" value="PRK05286.2-5"/>
    <property type="match status" value="1"/>
</dbReference>
<evidence type="ECO:0000256" key="15">
    <source>
        <dbReference type="SAM" id="MobiDB-lite"/>
    </source>
</evidence>
<feature type="domain" description="Dihydroorotate dehydrogenase catalytic" evidence="16">
    <location>
        <begin position="114"/>
        <end position="406"/>
    </location>
</feature>
<comment type="function">
    <text evidence="2">Catalyzes the conversion of dihydroorotate to orotate with quinone as electron acceptor.</text>
</comment>
<dbReference type="GO" id="GO:0016020">
    <property type="term" value="C:membrane"/>
    <property type="evidence" value="ECO:0007669"/>
    <property type="project" value="UniProtKB-SubCell"/>
</dbReference>
<keyword evidence="9" id="KW-0288">FMN</keyword>
<sequence>MGRAANGAPGSRPRNSGSSAPTSPRSSPVSTIPRPESLQKNALFLGNRRKKANVSKGRSFSSSIDFQALTVPPLAATALPVLRRLPPETAHALALCGLRLGLAGRDTTPPDPALAQTLLGLRFPNPIGLAAGFDKNAVALAPLMALGFGFVEAGTVTPRGQPGNPRPRLFRLPAERALINRMGFPGDGLAAFCARLARLGVRPVPLGANIGLNKEGAQPARDFAALVARLAPLVDYVTLNVSSPNTPGLRDLQAGARLSAILAAIRAETATPPPLFVKLAPDLDREALREVVATCCQGGVSGLIIANTTLARPPGLRGKAAGEAGGLSGPPLMARATLMLAATAQLLAAHRATAGEKILIGCGGITSGADVLAKIRAGAHLVQLYTAFVYDGAALIPRLRRDLATALREGGFATLEEARGVDAARLAESAWNI</sequence>
<dbReference type="GO" id="GO:0106430">
    <property type="term" value="F:dihydroorotate dehydrogenase (quinone) activity"/>
    <property type="evidence" value="ECO:0007669"/>
    <property type="project" value="UniProtKB-EC"/>
</dbReference>
<evidence type="ECO:0000256" key="11">
    <source>
        <dbReference type="ARBA" id="ARBA00023002"/>
    </source>
</evidence>
<evidence type="ECO:0000256" key="4">
    <source>
        <dbReference type="ARBA" id="ARBA00005161"/>
    </source>
</evidence>
<dbReference type="CDD" id="cd04738">
    <property type="entry name" value="DHOD_2_like"/>
    <property type="match status" value="1"/>
</dbReference>
<dbReference type="SUPFAM" id="SSF51395">
    <property type="entry name" value="FMN-linked oxidoreductases"/>
    <property type="match status" value="1"/>
</dbReference>
<dbReference type="GO" id="GO:0044205">
    <property type="term" value="P:'de novo' UMP biosynthetic process"/>
    <property type="evidence" value="ECO:0007669"/>
    <property type="project" value="UniProtKB-UniPathway"/>
</dbReference>
<evidence type="ECO:0000256" key="7">
    <source>
        <dbReference type="ARBA" id="ARBA00018366"/>
    </source>
</evidence>
<dbReference type="GO" id="GO:0005737">
    <property type="term" value="C:cytoplasm"/>
    <property type="evidence" value="ECO:0007669"/>
    <property type="project" value="InterPro"/>
</dbReference>
<proteinExistence type="inferred from homology"/>
<evidence type="ECO:0000256" key="6">
    <source>
        <dbReference type="ARBA" id="ARBA00012791"/>
    </source>
</evidence>
<comment type="caution">
    <text evidence="17">The sequence shown here is derived from an EMBL/GenBank/DDBJ whole genome shotgun (WGS) entry which is preliminary data.</text>
</comment>
<evidence type="ECO:0000259" key="16">
    <source>
        <dbReference type="Pfam" id="PF01180"/>
    </source>
</evidence>
<keyword evidence="11 17" id="KW-0560">Oxidoreductase</keyword>
<dbReference type="InterPro" id="IPR001295">
    <property type="entry name" value="Dihydroorotate_DH_CS"/>
</dbReference>
<dbReference type="Gene3D" id="3.20.20.70">
    <property type="entry name" value="Aldolase class I"/>
    <property type="match status" value="1"/>
</dbReference>
<dbReference type="PROSITE" id="PS00912">
    <property type="entry name" value="DHODEHASE_2"/>
    <property type="match status" value="1"/>
</dbReference>
<evidence type="ECO:0000256" key="14">
    <source>
        <dbReference type="NCBIfam" id="TIGR01036"/>
    </source>
</evidence>
<evidence type="ECO:0000313" key="17">
    <source>
        <dbReference type="EMBL" id="HGC41762.1"/>
    </source>
</evidence>
<evidence type="ECO:0000256" key="3">
    <source>
        <dbReference type="ARBA" id="ARBA00004370"/>
    </source>
</evidence>
<name>A0A8J4H8A4_9PROT</name>
<evidence type="ECO:0000256" key="8">
    <source>
        <dbReference type="ARBA" id="ARBA00022630"/>
    </source>
</evidence>
<gene>
    <name evidence="17" type="ORF">ENY07_00830</name>
</gene>
<dbReference type="Pfam" id="PF01180">
    <property type="entry name" value="DHO_dh"/>
    <property type="match status" value="1"/>
</dbReference>
<reference evidence="17" key="1">
    <citation type="journal article" date="2020" name="mSystems">
        <title>Genome- and Community-Level Interaction Insights into Carbon Utilization and Element Cycling Functions of Hydrothermarchaeota in Hydrothermal Sediment.</title>
        <authorList>
            <person name="Zhou Z."/>
            <person name="Liu Y."/>
            <person name="Xu W."/>
            <person name="Pan J."/>
            <person name="Luo Z.H."/>
            <person name="Li M."/>
        </authorList>
    </citation>
    <scope>NUCLEOTIDE SEQUENCE</scope>
    <source>
        <strain evidence="17">SpSt-997</strain>
    </source>
</reference>
<accession>A0A8J4H8A4</accession>
<dbReference type="InterPro" id="IPR005719">
    <property type="entry name" value="Dihydroorotate_DH_2"/>
</dbReference>
<dbReference type="AlphaFoldDB" id="A0A8J4H8A4"/>
<comment type="pathway">
    <text evidence="4">Pyrimidine metabolism; UMP biosynthesis via de novo pathway; orotate from (S)-dihydroorotate (quinone route): step 1/1.</text>
</comment>
<keyword evidence="8" id="KW-0285">Flavoprotein</keyword>
<comment type="subcellular location">
    <subcellularLocation>
        <location evidence="3">Membrane</location>
    </subcellularLocation>
</comment>
<evidence type="ECO:0000256" key="9">
    <source>
        <dbReference type="ARBA" id="ARBA00022643"/>
    </source>
</evidence>
<comment type="catalytic activity">
    <reaction evidence="13">
        <text>(S)-dihydroorotate + a quinone = orotate + a quinol</text>
        <dbReference type="Rhea" id="RHEA:30187"/>
        <dbReference type="ChEBI" id="CHEBI:24646"/>
        <dbReference type="ChEBI" id="CHEBI:30839"/>
        <dbReference type="ChEBI" id="CHEBI:30864"/>
        <dbReference type="ChEBI" id="CHEBI:132124"/>
        <dbReference type="EC" id="1.3.5.2"/>
    </reaction>
</comment>
<dbReference type="EC" id="1.3.5.2" evidence="6 14"/>
<feature type="region of interest" description="Disordered" evidence="15">
    <location>
        <begin position="1"/>
        <end position="39"/>
    </location>
</feature>
<comment type="cofactor">
    <cofactor evidence="1">
        <name>FMN</name>
        <dbReference type="ChEBI" id="CHEBI:58210"/>
    </cofactor>
</comment>
<dbReference type="NCBIfam" id="NF003645">
    <property type="entry name" value="PRK05286.1-2"/>
    <property type="match status" value="1"/>
</dbReference>
<feature type="compositionally biased region" description="Low complexity" evidence="15">
    <location>
        <begin position="16"/>
        <end position="35"/>
    </location>
</feature>
<protein>
    <recommendedName>
        <fullName evidence="7 14">Dihydroorotate dehydrogenase (quinone)</fullName>
        <ecNumber evidence="6 14">1.3.5.2</ecNumber>
    </recommendedName>
</protein>
<dbReference type="PANTHER" id="PTHR48109:SF4">
    <property type="entry name" value="DIHYDROOROTATE DEHYDROGENASE (QUINONE), MITOCHONDRIAL"/>
    <property type="match status" value="1"/>
</dbReference>
<organism evidence="17">
    <name type="scientific">Acidicaldus sp</name>
    <dbReference type="NCBI Taxonomy" id="1872105"/>
    <lineage>
        <taxon>Bacteria</taxon>
        <taxon>Pseudomonadati</taxon>
        <taxon>Pseudomonadota</taxon>
        <taxon>Alphaproteobacteria</taxon>
        <taxon>Acetobacterales</taxon>
        <taxon>Acetobacteraceae</taxon>
        <taxon>Acidicaldus</taxon>
    </lineage>
</organism>
<dbReference type="PANTHER" id="PTHR48109">
    <property type="entry name" value="DIHYDROOROTATE DEHYDROGENASE (QUINONE), MITOCHONDRIAL-RELATED"/>
    <property type="match status" value="1"/>
</dbReference>
<evidence type="ECO:0000256" key="1">
    <source>
        <dbReference type="ARBA" id="ARBA00001917"/>
    </source>
</evidence>
<dbReference type="UniPathway" id="UPA00070">
    <property type="reaction ID" value="UER00946"/>
</dbReference>
<keyword evidence="12" id="KW-0472">Membrane</keyword>
<comment type="similarity">
    <text evidence="5">Belongs to the dihydroorotate dehydrogenase family. Type 2 subfamily.</text>
</comment>
<dbReference type="GO" id="GO:0006207">
    <property type="term" value="P:'de novo' pyrimidine nucleobase biosynthetic process"/>
    <property type="evidence" value="ECO:0007669"/>
    <property type="project" value="UniProtKB-UniRule"/>
</dbReference>
<dbReference type="PROSITE" id="PS00911">
    <property type="entry name" value="DHODEHASE_1"/>
    <property type="match status" value="1"/>
</dbReference>
<evidence type="ECO:0000256" key="13">
    <source>
        <dbReference type="ARBA" id="ARBA00048639"/>
    </source>
</evidence>
<evidence type="ECO:0000256" key="2">
    <source>
        <dbReference type="ARBA" id="ARBA00003125"/>
    </source>
</evidence>
<evidence type="ECO:0000256" key="5">
    <source>
        <dbReference type="ARBA" id="ARBA00005359"/>
    </source>
</evidence>
<keyword evidence="10" id="KW-0665">Pyrimidine biosynthesis</keyword>
<evidence type="ECO:0000256" key="10">
    <source>
        <dbReference type="ARBA" id="ARBA00022975"/>
    </source>
</evidence>